<proteinExistence type="predicted"/>
<evidence type="ECO:0000313" key="2">
    <source>
        <dbReference type="EMBL" id="GAA4662678.1"/>
    </source>
</evidence>
<feature type="transmembrane region" description="Helical" evidence="1">
    <location>
        <begin position="37"/>
        <end position="55"/>
    </location>
</feature>
<comment type="caution">
    <text evidence="2">The sequence shown here is derived from an EMBL/GenBank/DDBJ whole genome shotgun (WGS) entry which is preliminary data.</text>
</comment>
<accession>A0ABP8VG01</accession>
<name>A0ABP8VG01_9HYPH</name>
<reference evidence="3" key="1">
    <citation type="journal article" date="2019" name="Int. J. Syst. Evol. Microbiol.">
        <title>The Global Catalogue of Microorganisms (GCM) 10K type strain sequencing project: providing services to taxonomists for standard genome sequencing and annotation.</title>
        <authorList>
            <consortium name="The Broad Institute Genomics Platform"/>
            <consortium name="The Broad Institute Genome Sequencing Center for Infectious Disease"/>
            <person name="Wu L."/>
            <person name="Ma J."/>
        </authorList>
    </citation>
    <scope>NUCLEOTIDE SEQUENCE [LARGE SCALE GENOMIC DNA]</scope>
    <source>
        <strain evidence="3">JCM 17714</strain>
    </source>
</reference>
<evidence type="ECO:0000313" key="3">
    <source>
        <dbReference type="Proteomes" id="UP001501699"/>
    </source>
</evidence>
<keyword evidence="1" id="KW-0812">Transmembrane</keyword>
<organism evidence="2 3">
    <name type="scientific">Bartonella pachyuromydis</name>
    <dbReference type="NCBI Taxonomy" id="931097"/>
    <lineage>
        <taxon>Bacteria</taxon>
        <taxon>Pseudomonadati</taxon>
        <taxon>Pseudomonadota</taxon>
        <taxon>Alphaproteobacteria</taxon>
        <taxon>Hyphomicrobiales</taxon>
        <taxon>Bartonellaceae</taxon>
        <taxon>Bartonella</taxon>
    </lineage>
</organism>
<evidence type="ECO:0000256" key="1">
    <source>
        <dbReference type="SAM" id="Phobius"/>
    </source>
</evidence>
<protein>
    <submittedName>
        <fullName evidence="2">Uncharacterized protein</fullName>
    </submittedName>
</protein>
<dbReference type="EMBL" id="BAABJA010000004">
    <property type="protein sequence ID" value="GAA4662678.1"/>
    <property type="molecule type" value="Genomic_DNA"/>
</dbReference>
<sequence length="58" mass="7132">MKFRGEVDNVWWYVVPEGNISFLREGLIIVFLRVREFHFLLVVQWVLGRGFYFVYYDL</sequence>
<keyword evidence="3" id="KW-1185">Reference proteome</keyword>
<dbReference type="Proteomes" id="UP001501699">
    <property type="component" value="Unassembled WGS sequence"/>
</dbReference>
<keyword evidence="1" id="KW-1133">Transmembrane helix</keyword>
<gene>
    <name evidence="2" type="ORF">GCM10023262_08380</name>
</gene>
<keyword evidence="1" id="KW-0472">Membrane</keyword>